<keyword evidence="6 14" id="KW-0812">Transmembrane</keyword>
<dbReference type="Proteomes" id="UP000061809">
    <property type="component" value="Chromosome"/>
</dbReference>
<keyword evidence="5 16" id="KW-0808">Transferase</keyword>
<keyword evidence="7" id="KW-0547">Nucleotide-binding</keyword>
<comment type="subcellular location">
    <subcellularLocation>
        <location evidence="2">Membrane</location>
    </subcellularLocation>
</comment>
<protein>
    <recommendedName>
        <fullName evidence="3">histidine kinase</fullName>
        <ecNumber evidence="3">2.7.13.3</ecNumber>
    </recommendedName>
</protein>
<evidence type="ECO:0000256" key="6">
    <source>
        <dbReference type="ARBA" id="ARBA00022692"/>
    </source>
</evidence>
<dbReference type="SUPFAM" id="SSF47384">
    <property type="entry name" value="Homodimeric domain of signal transducing histidine kinase"/>
    <property type="match status" value="1"/>
</dbReference>
<evidence type="ECO:0000256" key="13">
    <source>
        <dbReference type="SAM" id="Coils"/>
    </source>
</evidence>
<dbReference type="InterPro" id="IPR036890">
    <property type="entry name" value="HATPase_C_sf"/>
</dbReference>
<evidence type="ECO:0000256" key="9">
    <source>
        <dbReference type="ARBA" id="ARBA00022840"/>
    </source>
</evidence>
<dbReference type="KEGG" id="bcel:BcellWH2_00694"/>
<dbReference type="InterPro" id="IPR036097">
    <property type="entry name" value="HisK_dim/P_sf"/>
</dbReference>
<dbReference type="EMBL" id="CP012801">
    <property type="protein sequence ID" value="ALJ57958.1"/>
    <property type="molecule type" value="Genomic_DNA"/>
</dbReference>
<evidence type="ECO:0000256" key="1">
    <source>
        <dbReference type="ARBA" id="ARBA00000085"/>
    </source>
</evidence>
<keyword evidence="11" id="KW-0902">Two-component regulatory system</keyword>
<keyword evidence="12 14" id="KW-0472">Membrane</keyword>
<evidence type="ECO:0000259" key="15">
    <source>
        <dbReference type="PROSITE" id="PS50109"/>
    </source>
</evidence>
<dbReference type="Gene3D" id="3.30.565.10">
    <property type="entry name" value="Histidine kinase-like ATPase, C-terminal domain"/>
    <property type="match status" value="1"/>
</dbReference>
<dbReference type="Pfam" id="PF02518">
    <property type="entry name" value="HATPase_c"/>
    <property type="match status" value="1"/>
</dbReference>
<dbReference type="EC" id="2.7.13.3" evidence="3"/>
<dbReference type="SMART" id="SM00388">
    <property type="entry name" value="HisKA"/>
    <property type="match status" value="1"/>
</dbReference>
<dbReference type="PATRIC" id="fig|246787.4.peg.718"/>
<reference evidence="16 17" key="1">
    <citation type="journal article" date="2015" name="Science">
        <title>Genetic determinants of in vivo fitness and diet responsiveness in multiple human gut Bacteroides.</title>
        <authorList>
            <person name="Wu M."/>
            <person name="McNulty N.P."/>
            <person name="Rodionov D.A."/>
            <person name="Khoroshkin M.S."/>
            <person name="Griffin N.W."/>
            <person name="Cheng J."/>
            <person name="Latreille P."/>
            <person name="Kerstetter R.A."/>
            <person name="Terrapon N."/>
            <person name="Henrissat B."/>
            <person name="Osterman A.L."/>
            <person name="Gordon J.I."/>
        </authorList>
    </citation>
    <scope>NUCLEOTIDE SEQUENCE [LARGE SCALE GENOMIC DNA]</scope>
    <source>
        <strain evidence="16 17">WH2</strain>
    </source>
</reference>
<evidence type="ECO:0000256" key="7">
    <source>
        <dbReference type="ARBA" id="ARBA00022741"/>
    </source>
</evidence>
<dbReference type="SMART" id="SM00387">
    <property type="entry name" value="HATPase_c"/>
    <property type="match status" value="1"/>
</dbReference>
<dbReference type="GO" id="GO:0016020">
    <property type="term" value="C:membrane"/>
    <property type="evidence" value="ECO:0007669"/>
    <property type="project" value="UniProtKB-SubCell"/>
</dbReference>
<evidence type="ECO:0000313" key="17">
    <source>
        <dbReference type="Proteomes" id="UP000061809"/>
    </source>
</evidence>
<dbReference type="GO" id="GO:0000155">
    <property type="term" value="F:phosphorelay sensor kinase activity"/>
    <property type="evidence" value="ECO:0007669"/>
    <property type="project" value="InterPro"/>
</dbReference>
<keyword evidence="10 14" id="KW-1133">Transmembrane helix</keyword>
<sequence length="644" mass="72678">MGLFRKIIYSFFLFLLISIWGLSSAFAVTGEHPVLIISSYNPDARQTSGNIYDFMEEFERLGGKAPIALENMNCKSFSESPQWKSKMAEILDKYEGKRAPVLLVLIGQEAWAAYLSQADSIRGKFPVLTSLASRNAIILPDDSVNLKTWMPGAVDFFNDFTDSSVKAGFVYEYDVEANINLIKHLYPNTKNIAFVSDNSYGGVSLQAHVVAEMKKHSELNLILLDGRTNTIYTISDKLHELPPNTALLMGTWRVDMYDGYFMRNATYTMMEAAGDVPTFSISSVGIGYWAIGGVTPSYRPLGKDMAYQAVRLLQGADSDRIEVEVIPNKVMMDSKIVKEKRLDLSFIHQPIEMVNENPSFYEQYKYHIWTVATILVVLSAGLFVSLYFYYHTKKLKDELQESESALRDAKDRAEESSRLKSAFLANMSHEIRTPLNAIVGFSDVLASGGSSEDEQQGYVDIIKTNSDLLLRLINDILDVSRLEADRVTFTFEECDVVPLCQRVLASVSQARKSENEFIFECDRESMDMRTDTQRLQQVIINLLSNADKFTRNGKITLGLKVDEKQRKVLFSVSDTGTGIPLEKQKLVFERFEKLNEYVQGTGLGLSICKLTVEKWGGEIWVDPGYTDGARFVFTHPLDIEQPKK</sequence>
<accession>A0A0P0GLG5</accession>
<name>A0A0P0GLG5_9BACE</name>
<dbReference type="FunFam" id="1.10.287.130:FF:000004">
    <property type="entry name" value="Ethylene receptor 1"/>
    <property type="match status" value="1"/>
</dbReference>
<feature type="coiled-coil region" evidence="13">
    <location>
        <begin position="392"/>
        <end position="419"/>
    </location>
</feature>
<organism evidence="16 17">
    <name type="scientific">Bacteroides cellulosilyticus</name>
    <dbReference type="NCBI Taxonomy" id="246787"/>
    <lineage>
        <taxon>Bacteria</taxon>
        <taxon>Pseudomonadati</taxon>
        <taxon>Bacteroidota</taxon>
        <taxon>Bacteroidia</taxon>
        <taxon>Bacteroidales</taxon>
        <taxon>Bacteroidaceae</taxon>
        <taxon>Bacteroides</taxon>
    </lineage>
</organism>
<dbReference type="InterPro" id="IPR050736">
    <property type="entry name" value="Sensor_HK_Regulatory"/>
</dbReference>
<dbReference type="Pfam" id="PF00512">
    <property type="entry name" value="HisKA"/>
    <property type="match status" value="1"/>
</dbReference>
<dbReference type="AlphaFoldDB" id="A0A0P0GLG5"/>
<evidence type="ECO:0000256" key="5">
    <source>
        <dbReference type="ARBA" id="ARBA00022679"/>
    </source>
</evidence>
<comment type="catalytic activity">
    <reaction evidence="1">
        <text>ATP + protein L-histidine = ADP + protein N-phospho-L-histidine.</text>
        <dbReference type="EC" id="2.7.13.3"/>
    </reaction>
</comment>
<dbReference type="GO" id="GO:0005524">
    <property type="term" value="F:ATP binding"/>
    <property type="evidence" value="ECO:0007669"/>
    <property type="project" value="UniProtKB-KW"/>
</dbReference>
<dbReference type="PANTHER" id="PTHR43711:SF31">
    <property type="entry name" value="HISTIDINE KINASE"/>
    <property type="match status" value="1"/>
</dbReference>
<evidence type="ECO:0000256" key="3">
    <source>
        <dbReference type="ARBA" id="ARBA00012438"/>
    </source>
</evidence>
<dbReference type="InterPro" id="IPR003594">
    <property type="entry name" value="HATPase_dom"/>
</dbReference>
<dbReference type="CDD" id="cd00082">
    <property type="entry name" value="HisKA"/>
    <property type="match status" value="1"/>
</dbReference>
<dbReference type="PROSITE" id="PS50109">
    <property type="entry name" value="HIS_KIN"/>
    <property type="match status" value="1"/>
</dbReference>
<dbReference type="PANTHER" id="PTHR43711">
    <property type="entry name" value="TWO-COMPONENT HISTIDINE KINASE"/>
    <property type="match status" value="1"/>
</dbReference>
<keyword evidence="8" id="KW-0418">Kinase</keyword>
<keyword evidence="9" id="KW-0067">ATP-binding</keyword>
<keyword evidence="13" id="KW-0175">Coiled coil</keyword>
<proteinExistence type="predicted"/>
<dbReference type="InterPro" id="IPR003661">
    <property type="entry name" value="HisK_dim/P_dom"/>
</dbReference>
<evidence type="ECO:0000256" key="2">
    <source>
        <dbReference type="ARBA" id="ARBA00004370"/>
    </source>
</evidence>
<evidence type="ECO:0000256" key="10">
    <source>
        <dbReference type="ARBA" id="ARBA00022989"/>
    </source>
</evidence>
<evidence type="ECO:0000256" key="4">
    <source>
        <dbReference type="ARBA" id="ARBA00022553"/>
    </source>
</evidence>
<evidence type="ECO:0000256" key="11">
    <source>
        <dbReference type="ARBA" id="ARBA00023012"/>
    </source>
</evidence>
<evidence type="ECO:0000256" key="12">
    <source>
        <dbReference type="ARBA" id="ARBA00023136"/>
    </source>
</evidence>
<keyword evidence="4" id="KW-0597">Phosphoprotein</keyword>
<gene>
    <name evidence="16" type="primary">rpfC_1</name>
    <name evidence="16" type="ORF">BcellWH2_00694</name>
</gene>
<dbReference type="RefSeq" id="WP_029428935.1">
    <property type="nucleotide sequence ID" value="NZ_CP012801.1"/>
</dbReference>
<dbReference type="Gene3D" id="1.10.287.130">
    <property type="match status" value="1"/>
</dbReference>
<dbReference type="PRINTS" id="PR00344">
    <property type="entry name" value="BCTRLSENSOR"/>
</dbReference>
<feature type="transmembrane region" description="Helical" evidence="14">
    <location>
        <begin position="366"/>
        <end position="390"/>
    </location>
</feature>
<dbReference type="SUPFAM" id="SSF55874">
    <property type="entry name" value="ATPase domain of HSP90 chaperone/DNA topoisomerase II/histidine kinase"/>
    <property type="match status" value="1"/>
</dbReference>
<evidence type="ECO:0000256" key="8">
    <source>
        <dbReference type="ARBA" id="ARBA00022777"/>
    </source>
</evidence>
<evidence type="ECO:0000313" key="16">
    <source>
        <dbReference type="EMBL" id="ALJ57958.1"/>
    </source>
</evidence>
<evidence type="ECO:0000256" key="14">
    <source>
        <dbReference type="SAM" id="Phobius"/>
    </source>
</evidence>
<feature type="domain" description="Histidine kinase" evidence="15">
    <location>
        <begin position="426"/>
        <end position="639"/>
    </location>
</feature>
<dbReference type="InterPro" id="IPR004358">
    <property type="entry name" value="Sig_transdc_His_kin-like_C"/>
</dbReference>
<dbReference type="InterPro" id="IPR005467">
    <property type="entry name" value="His_kinase_dom"/>
</dbReference>